<feature type="transmembrane region" description="Helical" evidence="11">
    <location>
        <begin position="12"/>
        <end position="33"/>
    </location>
</feature>
<accession>A0A9X3CGM4</accession>
<feature type="domain" description="General secretion pathway GspH" evidence="12">
    <location>
        <begin position="49"/>
        <end position="153"/>
    </location>
</feature>
<dbReference type="Gene3D" id="3.30.700.10">
    <property type="entry name" value="Glycoprotein, Type 4 Pilin"/>
    <property type="match status" value="1"/>
</dbReference>
<evidence type="ECO:0000256" key="3">
    <source>
        <dbReference type="ARBA" id="ARBA00022475"/>
    </source>
</evidence>
<evidence type="ECO:0000256" key="11">
    <source>
        <dbReference type="SAM" id="Phobius"/>
    </source>
</evidence>
<dbReference type="InterPro" id="IPR045584">
    <property type="entry name" value="Pilin-like"/>
</dbReference>
<gene>
    <name evidence="13" type="ORF">MD483_16835</name>
</gene>
<reference evidence="13" key="1">
    <citation type="submission" date="2022-02" db="EMBL/GenBank/DDBJ databases">
        <title>Vibrio sp. nov., a new bacterium isolated from Bohai sea, China.</title>
        <authorList>
            <person name="Yuan Y."/>
        </authorList>
    </citation>
    <scope>NUCLEOTIDE SEQUENCE</scope>
    <source>
        <strain evidence="13">DBSS07</strain>
    </source>
</reference>
<comment type="subcellular location">
    <subcellularLocation>
        <location evidence="1">Cell inner membrane</location>
        <topology evidence="1">Single-pass membrane protein</topology>
    </subcellularLocation>
</comment>
<dbReference type="Pfam" id="PF12019">
    <property type="entry name" value="GspH"/>
    <property type="match status" value="1"/>
</dbReference>
<evidence type="ECO:0000313" key="13">
    <source>
        <dbReference type="EMBL" id="MCW8335483.1"/>
    </source>
</evidence>
<evidence type="ECO:0000256" key="10">
    <source>
        <dbReference type="ARBA" id="ARBA00030775"/>
    </source>
</evidence>
<keyword evidence="7 11" id="KW-1133">Transmembrane helix</keyword>
<evidence type="ECO:0000256" key="8">
    <source>
        <dbReference type="ARBA" id="ARBA00023136"/>
    </source>
</evidence>
<evidence type="ECO:0000256" key="9">
    <source>
        <dbReference type="ARBA" id="ARBA00025772"/>
    </source>
</evidence>
<dbReference type="InterPro" id="IPR016824">
    <property type="entry name" value="Tfp-pilus_assembly_FimT"/>
</dbReference>
<keyword evidence="8 11" id="KW-0472">Membrane</keyword>
<keyword evidence="14" id="KW-1185">Reference proteome</keyword>
<organism evidence="13 14">
    <name type="scientific">Vibrio paucivorans</name>
    <dbReference type="NCBI Taxonomy" id="2829489"/>
    <lineage>
        <taxon>Bacteria</taxon>
        <taxon>Pseudomonadati</taxon>
        <taxon>Pseudomonadota</taxon>
        <taxon>Gammaproteobacteria</taxon>
        <taxon>Vibrionales</taxon>
        <taxon>Vibrionaceae</taxon>
        <taxon>Vibrio</taxon>
    </lineage>
</organism>
<keyword evidence="5" id="KW-0997">Cell inner membrane</keyword>
<proteinExistence type="inferred from homology"/>
<evidence type="ECO:0000256" key="7">
    <source>
        <dbReference type="ARBA" id="ARBA00022989"/>
    </source>
</evidence>
<sequence length="177" mass="19156">MIYRRNWETSLGFTLLELLITIAVMAAILLAAAPSFSSLTTASQMTRLADELLGFMNQAKSEAVFRNQDLWAHINVATIPDDSGTWSITLTDFDAPGSGTALLTMSGKPFTNIALEPVYSSEQVKFGGVRGKVKAGSMYFYPTEQTSKKLKLSTSYGASRILVCGVGGDVYGYPECD</sequence>
<protein>
    <recommendedName>
        <fullName evidence="2">Type II secretion system protein H</fullName>
    </recommendedName>
    <alternativeName>
        <fullName evidence="10">General secretion pathway protein H</fullName>
    </alternativeName>
</protein>
<dbReference type="GO" id="GO:0005886">
    <property type="term" value="C:plasma membrane"/>
    <property type="evidence" value="ECO:0007669"/>
    <property type="project" value="UniProtKB-SubCell"/>
</dbReference>
<comment type="caution">
    <text evidence="13">The sequence shown here is derived from an EMBL/GenBank/DDBJ whole genome shotgun (WGS) entry which is preliminary data.</text>
</comment>
<evidence type="ECO:0000256" key="5">
    <source>
        <dbReference type="ARBA" id="ARBA00022519"/>
    </source>
</evidence>
<dbReference type="GO" id="GO:0015628">
    <property type="term" value="P:protein secretion by the type II secretion system"/>
    <property type="evidence" value="ECO:0007669"/>
    <property type="project" value="InterPro"/>
</dbReference>
<evidence type="ECO:0000256" key="1">
    <source>
        <dbReference type="ARBA" id="ARBA00004377"/>
    </source>
</evidence>
<dbReference type="Proteomes" id="UP001155586">
    <property type="component" value="Unassembled WGS sequence"/>
</dbReference>
<name>A0A9X3CGM4_9VIBR</name>
<keyword evidence="3" id="KW-1003">Cell membrane</keyword>
<evidence type="ECO:0000256" key="4">
    <source>
        <dbReference type="ARBA" id="ARBA00022481"/>
    </source>
</evidence>
<keyword evidence="4" id="KW-0488">Methylation</keyword>
<dbReference type="InterPro" id="IPR012902">
    <property type="entry name" value="N_methyl_site"/>
</dbReference>
<dbReference type="NCBIfam" id="TIGR02532">
    <property type="entry name" value="IV_pilin_GFxxxE"/>
    <property type="match status" value="1"/>
</dbReference>
<dbReference type="EMBL" id="JAKRRX010000117">
    <property type="protein sequence ID" value="MCW8335483.1"/>
    <property type="molecule type" value="Genomic_DNA"/>
</dbReference>
<dbReference type="GO" id="GO:0015627">
    <property type="term" value="C:type II protein secretion system complex"/>
    <property type="evidence" value="ECO:0007669"/>
    <property type="project" value="InterPro"/>
</dbReference>
<evidence type="ECO:0000313" key="14">
    <source>
        <dbReference type="Proteomes" id="UP001155586"/>
    </source>
</evidence>
<evidence type="ECO:0000256" key="6">
    <source>
        <dbReference type="ARBA" id="ARBA00022692"/>
    </source>
</evidence>
<dbReference type="PIRSF" id="PIRSF024622">
    <property type="entry name" value="Tfp_FimT"/>
    <property type="match status" value="1"/>
</dbReference>
<evidence type="ECO:0000256" key="2">
    <source>
        <dbReference type="ARBA" id="ARBA00021549"/>
    </source>
</evidence>
<dbReference type="InterPro" id="IPR022346">
    <property type="entry name" value="T2SS_GspH"/>
</dbReference>
<evidence type="ECO:0000259" key="12">
    <source>
        <dbReference type="Pfam" id="PF12019"/>
    </source>
</evidence>
<dbReference type="SUPFAM" id="SSF54523">
    <property type="entry name" value="Pili subunits"/>
    <property type="match status" value="1"/>
</dbReference>
<keyword evidence="6 11" id="KW-0812">Transmembrane</keyword>
<dbReference type="RefSeq" id="WP_265688645.1">
    <property type="nucleotide sequence ID" value="NZ_JAKRRX010000117.1"/>
</dbReference>
<comment type="similarity">
    <text evidence="9">Belongs to the GSP H family.</text>
</comment>
<dbReference type="AlphaFoldDB" id="A0A9X3CGM4"/>